<keyword evidence="4 7" id="KW-1133">Transmembrane helix</keyword>
<feature type="domain" description="RDD" evidence="8">
    <location>
        <begin position="24"/>
        <end position="172"/>
    </location>
</feature>
<protein>
    <submittedName>
        <fullName evidence="9">RDD family protein</fullName>
    </submittedName>
</protein>
<dbReference type="PANTHER" id="PTHR36115">
    <property type="entry name" value="PROLINE-RICH ANTIGEN HOMOLOG-RELATED"/>
    <property type="match status" value="1"/>
</dbReference>
<feature type="compositionally biased region" description="Polar residues" evidence="6">
    <location>
        <begin position="12"/>
        <end position="23"/>
    </location>
</feature>
<dbReference type="InterPro" id="IPR051791">
    <property type="entry name" value="Pra-immunoreactive"/>
</dbReference>
<evidence type="ECO:0000256" key="2">
    <source>
        <dbReference type="ARBA" id="ARBA00022475"/>
    </source>
</evidence>
<evidence type="ECO:0000256" key="5">
    <source>
        <dbReference type="ARBA" id="ARBA00023136"/>
    </source>
</evidence>
<keyword evidence="2" id="KW-1003">Cell membrane</keyword>
<dbReference type="Proteomes" id="UP000739565">
    <property type="component" value="Unassembled WGS sequence"/>
</dbReference>
<evidence type="ECO:0000313" key="10">
    <source>
        <dbReference type="Proteomes" id="UP000739565"/>
    </source>
</evidence>
<reference evidence="9" key="1">
    <citation type="submission" date="2021-07" db="EMBL/GenBank/DDBJ databases">
        <title>New genus and species of the family Alcaligenaceae.</title>
        <authorList>
            <person name="Hahn M.W."/>
        </authorList>
    </citation>
    <scope>NUCLEOTIDE SEQUENCE</scope>
    <source>
        <strain evidence="9">LF4-65</strain>
    </source>
</reference>
<dbReference type="InterPro" id="IPR010432">
    <property type="entry name" value="RDD"/>
</dbReference>
<sequence>MPVMNASPKPTLDSQQAQASGSTPSRCRRFASMMYEGVLLFAVTFLAGYLFDTLTQSRHALVLRGTRQVWLFFAIGVYFLICWRRNGQTLPMKAWHIRLQSTNGGALTWRQMLTRYALMWPIPLAGTALIWVVATLSGWPAFLMFIVVTPFLVFLPTWLTQDCQFLHDKLSGTRLVSVQISKNP</sequence>
<dbReference type="AlphaFoldDB" id="A0A953NBL9"/>
<evidence type="ECO:0000256" key="3">
    <source>
        <dbReference type="ARBA" id="ARBA00022692"/>
    </source>
</evidence>
<proteinExistence type="predicted"/>
<evidence type="ECO:0000256" key="1">
    <source>
        <dbReference type="ARBA" id="ARBA00004651"/>
    </source>
</evidence>
<feature type="transmembrane region" description="Helical" evidence="7">
    <location>
        <begin position="33"/>
        <end position="51"/>
    </location>
</feature>
<evidence type="ECO:0000259" key="8">
    <source>
        <dbReference type="Pfam" id="PF06271"/>
    </source>
</evidence>
<keyword evidence="5 7" id="KW-0472">Membrane</keyword>
<feature type="region of interest" description="Disordered" evidence="6">
    <location>
        <begin position="1"/>
        <end position="23"/>
    </location>
</feature>
<comment type="caution">
    <text evidence="9">The sequence shown here is derived from an EMBL/GenBank/DDBJ whole genome shotgun (WGS) entry which is preliminary data.</text>
</comment>
<dbReference type="GO" id="GO:0005886">
    <property type="term" value="C:plasma membrane"/>
    <property type="evidence" value="ECO:0007669"/>
    <property type="project" value="UniProtKB-SubCell"/>
</dbReference>
<accession>A0A953NBL9</accession>
<dbReference type="EMBL" id="JAHXRI010000010">
    <property type="protein sequence ID" value="MBZ1351368.1"/>
    <property type="molecule type" value="Genomic_DNA"/>
</dbReference>
<comment type="subcellular location">
    <subcellularLocation>
        <location evidence="1">Cell membrane</location>
        <topology evidence="1">Multi-pass membrane protein</topology>
    </subcellularLocation>
</comment>
<evidence type="ECO:0000256" key="7">
    <source>
        <dbReference type="SAM" id="Phobius"/>
    </source>
</evidence>
<feature type="transmembrane region" description="Helical" evidence="7">
    <location>
        <begin position="67"/>
        <end position="83"/>
    </location>
</feature>
<feature type="transmembrane region" description="Helical" evidence="7">
    <location>
        <begin position="116"/>
        <end position="134"/>
    </location>
</feature>
<feature type="transmembrane region" description="Helical" evidence="7">
    <location>
        <begin position="140"/>
        <end position="159"/>
    </location>
</feature>
<keyword evidence="3 7" id="KW-0812">Transmembrane</keyword>
<gene>
    <name evidence="9" type="ORF">KZZ10_11995</name>
</gene>
<evidence type="ECO:0000313" key="9">
    <source>
        <dbReference type="EMBL" id="MBZ1351368.1"/>
    </source>
</evidence>
<name>A0A953NBL9_9BURK</name>
<dbReference type="PANTHER" id="PTHR36115:SF10">
    <property type="entry name" value="RDD DOMAIN-CONTAINING PROTEIN"/>
    <property type="match status" value="1"/>
</dbReference>
<organism evidence="9 10">
    <name type="scientific">Zwartia hollandica</name>
    <dbReference type="NCBI Taxonomy" id="324606"/>
    <lineage>
        <taxon>Bacteria</taxon>
        <taxon>Pseudomonadati</taxon>
        <taxon>Pseudomonadota</taxon>
        <taxon>Betaproteobacteria</taxon>
        <taxon>Burkholderiales</taxon>
        <taxon>Alcaligenaceae</taxon>
        <taxon>Zwartia</taxon>
    </lineage>
</organism>
<evidence type="ECO:0000256" key="4">
    <source>
        <dbReference type="ARBA" id="ARBA00022989"/>
    </source>
</evidence>
<evidence type="ECO:0000256" key="6">
    <source>
        <dbReference type="SAM" id="MobiDB-lite"/>
    </source>
</evidence>
<keyword evidence="10" id="KW-1185">Reference proteome</keyword>
<dbReference type="Pfam" id="PF06271">
    <property type="entry name" value="RDD"/>
    <property type="match status" value="1"/>
</dbReference>